<dbReference type="EMBL" id="CP031092">
    <property type="protein sequence ID" value="AXF54565.1"/>
    <property type="molecule type" value="Genomic_DNA"/>
</dbReference>
<keyword evidence="3" id="KW-1185">Reference proteome</keyword>
<protein>
    <submittedName>
        <fullName evidence="2">Glycosyltransferase family 1 protein</fullName>
    </submittedName>
</protein>
<dbReference type="Pfam" id="PF13524">
    <property type="entry name" value="Glyco_trans_1_2"/>
    <property type="match status" value="1"/>
</dbReference>
<dbReference type="AlphaFoldDB" id="A0A345BUD4"/>
<gene>
    <name evidence="2" type="ORF">DT065_00055</name>
</gene>
<dbReference type="Proteomes" id="UP000252100">
    <property type="component" value="Chromosome"/>
</dbReference>
<name>A0A345BUD4_9BACI</name>
<accession>A0A345BUD4</accession>
<evidence type="ECO:0000313" key="3">
    <source>
        <dbReference type="Proteomes" id="UP000252100"/>
    </source>
</evidence>
<dbReference type="InterPro" id="IPR055259">
    <property type="entry name" value="YkvP/CgeB_Glyco_trans-like"/>
</dbReference>
<dbReference type="KEGG" id="rue:DT065_00055"/>
<feature type="domain" description="Spore protein YkvP/CgeB glycosyl transferase-like" evidence="1">
    <location>
        <begin position="185"/>
        <end position="310"/>
    </location>
</feature>
<dbReference type="OrthoDB" id="5121913at2"/>
<organism evidence="2 3">
    <name type="scientific">Salicibibacter kimchii</name>
    <dbReference type="NCBI Taxonomy" id="2099786"/>
    <lineage>
        <taxon>Bacteria</taxon>
        <taxon>Bacillati</taxon>
        <taxon>Bacillota</taxon>
        <taxon>Bacilli</taxon>
        <taxon>Bacillales</taxon>
        <taxon>Bacillaceae</taxon>
        <taxon>Salicibibacter</taxon>
    </lineage>
</organism>
<reference evidence="2 3" key="1">
    <citation type="journal article" date="2018" name="J. Microbiol.">
        <title>Salicibibacter kimchii gen. nov., sp. nov., a moderately halophilic and alkalitolerant bacterium in the family Bacillaceae, isolated from kimchi.</title>
        <authorList>
            <person name="Jang J.Y."/>
            <person name="Oh Y.J."/>
            <person name="Lim S.K."/>
            <person name="Park H.K."/>
            <person name="Lee C."/>
            <person name="Kim J.Y."/>
            <person name="Lee M.A."/>
            <person name="Choi H.J."/>
        </authorList>
    </citation>
    <scope>NUCLEOTIDE SEQUENCE [LARGE SCALE GENOMIC DNA]</scope>
    <source>
        <strain evidence="2 3">NKC1-1</strain>
    </source>
</reference>
<proteinExistence type="predicted"/>
<evidence type="ECO:0000259" key="1">
    <source>
        <dbReference type="Pfam" id="PF13524"/>
    </source>
</evidence>
<evidence type="ECO:0000313" key="2">
    <source>
        <dbReference type="EMBL" id="AXF54565.1"/>
    </source>
</evidence>
<sequence>MKKDEKGEEERVKVKLLYLAKDTQSFVDRNYSYLEQELANHCKLIIWRRPAHITSVLRKMDKEPSMIFIVNDIGSRMEPMVKGLANINIPVAMVVNDVHRFSKLRKRYIEKNKIRHLFSVVRDQFSEIYPEYASNMWWFPHHVETSVFQEEPLEKTIDFLMMGAVNDYYPLRRKILKTFAADQRFVYHPHPGYRSFNKNDQERFFIGRKYVQEINRAKIFFTSPSILRYPVKKYFEVLACKTLLLAPTFPELEDLGFIPGVHFIAVNEDNFKEQAEYYLKNEEERRQISEQGYNFVRKHHSTAIRAKQLFGYLQTIFEKK</sequence>
<dbReference type="GO" id="GO:0016740">
    <property type="term" value="F:transferase activity"/>
    <property type="evidence" value="ECO:0007669"/>
    <property type="project" value="UniProtKB-KW"/>
</dbReference>
<keyword evidence="2" id="KW-0808">Transferase</keyword>